<dbReference type="InterPro" id="IPR045445">
    <property type="entry name" value="DUF6502"/>
</dbReference>
<reference evidence="2" key="1">
    <citation type="submission" date="2023-07" db="EMBL/GenBank/DDBJ databases">
        <title>The carbon used by Thiothrix.</title>
        <authorList>
            <person name="Chen L."/>
        </authorList>
    </citation>
    <scope>NUCLEOTIDE SEQUENCE [LARGE SCALE GENOMIC DNA]</scope>
</reference>
<proteinExistence type="predicted"/>
<name>A0ABU6CW59_9GAMM</name>
<evidence type="ECO:0000313" key="2">
    <source>
        <dbReference type="Proteomes" id="UP001308005"/>
    </source>
</evidence>
<evidence type="ECO:0000313" key="1">
    <source>
        <dbReference type="EMBL" id="MEB4591014.1"/>
    </source>
</evidence>
<dbReference type="Proteomes" id="UP001308005">
    <property type="component" value="Unassembled WGS sequence"/>
</dbReference>
<dbReference type="EMBL" id="JAYMYJ010000082">
    <property type="protein sequence ID" value="MEB4591014.1"/>
    <property type="molecule type" value="Genomic_DNA"/>
</dbReference>
<organism evidence="1 2">
    <name type="scientific">Candidatus Thiothrix phosphatis</name>
    <dbReference type="NCBI Taxonomy" id="3112415"/>
    <lineage>
        <taxon>Bacteria</taxon>
        <taxon>Pseudomonadati</taxon>
        <taxon>Pseudomonadota</taxon>
        <taxon>Gammaproteobacteria</taxon>
        <taxon>Thiotrichales</taxon>
        <taxon>Thiotrichaceae</taxon>
        <taxon>Thiothrix</taxon>
    </lineage>
</organism>
<accession>A0ABU6CW59</accession>
<sequence length="278" mass="31002">MTHMLYRAARKILKPLVRILHRKGMAFGEFSQLAKQVYVEASEELLKADGERPTTSRIAIATGLTRKEVAQLRQVADEDDLAPTGSYNRGVRVMTGWLQDAEFLNAEGKPAVLPILGERGSFSALVSRYSGDMPYRAMLREMDRVGAVVVDGEFVRLLGDGYIPHADENEKLGILGTDVSALIATIDHNMRVEDRRQLYFQRKVSYDNLPVEALPVLKEMVGKDGMDLLVRFNQWLATQDRDGNPQVGGSGRMRAGVGIYYFEEPVSEQVGKGKPDED</sequence>
<gene>
    <name evidence="1" type="ORF">VSS37_08505</name>
</gene>
<comment type="caution">
    <text evidence="1">The sequence shown here is derived from an EMBL/GenBank/DDBJ whole genome shotgun (WGS) entry which is preliminary data.</text>
</comment>
<dbReference type="Pfam" id="PF20112">
    <property type="entry name" value="DUF6502"/>
    <property type="match status" value="1"/>
</dbReference>
<protein>
    <submittedName>
        <fullName evidence="1">DUF6502 family protein</fullName>
    </submittedName>
</protein>
<dbReference type="RefSeq" id="WP_324694400.1">
    <property type="nucleotide sequence ID" value="NZ_JAYMYJ010000082.1"/>
</dbReference>
<keyword evidence="2" id="KW-1185">Reference proteome</keyword>
<reference evidence="1 2" key="2">
    <citation type="submission" date="2024-01" db="EMBL/GenBank/DDBJ databases">
        <authorList>
            <person name="Xie X."/>
        </authorList>
    </citation>
    <scope>NUCLEOTIDE SEQUENCE [LARGE SCALE GENOMIC DNA]</scope>
    <source>
        <strain evidence="1">SCUT-1</strain>
    </source>
</reference>